<name>A0A660L319_9ACTN</name>
<dbReference type="CDD" id="cd00156">
    <property type="entry name" value="REC"/>
    <property type="match status" value="1"/>
</dbReference>
<accession>A0A660L319</accession>
<proteinExistence type="predicted"/>
<dbReference type="SUPFAM" id="SSF52172">
    <property type="entry name" value="CheY-like"/>
    <property type="match status" value="1"/>
</dbReference>
<sequence>MIPPETVNRAPRDTAASSGPIRLLLVEDDDGDALLVEELFNISGAYMEIVRAQTLAEARREDLAEIDCVLLDLDLPDAQGLSGLHRLKADRADMAVLVLTGLDDERRGMEAVGAGAQDYLVKGQIDGQGLTRAVHYAVERLRADEARRELEVARLHAEENARLERGLLPAPLVHDEALLLSAHYRPGRRRALLGGDFYDAVQTEDGTVHAVIADVSGHGPDAAALGVSLRIAWRTLVIGGRTAEELLPTLQVMHGHERHHTWMFTTLCMVTIAPDKRSVKIQLAGHPPPLLITDAEIKGLEPAQGEPPLGVVDDFHWTAHEHQLPERWSLLLYTDGLIEGRIGIGAGRLGGEGLEAMVRGEVDKGSPSLVAALVERAEELNGGPLLDDVAAFLVRKQ</sequence>
<evidence type="ECO:0000256" key="1">
    <source>
        <dbReference type="ARBA" id="ARBA00022801"/>
    </source>
</evidence>
<evidence type="ECO:0000259" key="3">
    <source>
        <dbReference type="PROSITE" id="PS50110"/>
    </source>
</evidence>
<gene>
    <name evidence="4" type="ORF">C8N24_5649</name>
</gene>
<organism evidence="4 5">
    <name type="scientific">Solirubrobacter pauli</name>
    <dbReference type="NCBI Taxonomy" id="166793"/>
    <lineage>
        <taxon>Bacteria</taxon>
        <taxon>Bacillati</taxon>
        <taxon>Actinomycetota</taxon>
        <taxon>Thermoleophilia</taxon>
        <taxon>Solirubrobacterales</taxon>
        <taxon>Solirubrobacteraceae</taxon>
        <taxon>Solirubrobacter</taxon>
    </lineage>
</organism>
<evidence type="ECO:0000256" key="2">
    <source>
        <dbReference type="PROSITE-ProRule" id="PRU00169"/>
    </source>
</evidence>
<dbReference type="AlphaFoldDB" id="A0A660L319"/>
<dbReference type="SMART" id="SM00331">
    <property type="entry name" value="PP2C_SIG"/>
    <property type="match status" value="1"/>
</dbReference>
<keyword evidence="2" id="KW-0597">Phosphoprotein</keyword>
<dbReference type="InterPro" id="IPR036457">
    <property type="entry name" value="PPM-type-like_dom_sf"/>
</dbReference>
<dbReference type="InterPro" id="IPR052016">
    <property type="entry name" value="Bact_Sigma-Reg"/>
</dbReference>
<dbReference type="Gene3D" id="3.60.40.10">
    <property type="entry name" value="PPM-type phosphatase domain"/>
    <property type="match status" value="1"/>
</dbReference>
<dbReference type="Gene3D" id="3.40.50.2300">
    <property type="match status" value="1"/>
</dbReference>
<dbReference type="GO" id="GO:0000160">
    <property type="term" value="P:phosphorelay signal transduction system"/>
    <property type="evidence" value="ECO:0007669"/>
    <property type="project" value="InterPro"/>
</dbReference>
<reference evidence="4 5" key="1">
    <citation type="submission" date="2018-10" db="EMBL/GenBank/DDBJ databases">
        <title>Genomic Encyclopedia of Archaeal and Bacterial Type Strains, Phase II (KMG-II): from individual species to whole genera.</title>
        <authorList>
            <person name="Goeker M."/>
        </authorList>
    </citation>
    <scope>NUCLEOTIDE SEQUENCE [LARGE SCALE GENOMIC DNA]</scope>
    <source>
        <strain evidence="4 5">DSM 14954</strain>
    </source>
</reference>
<feature type="domain" description="Response regulatory" evidence="3">
    <location>
        <begin position="22"/>
        <end position="137"/>
    </location>
</feature>
<dbReference type="PROSITE" id="PS50110">
    <property type="entry name" value="RESPONSE_REGULATORY"/>
    <property type="match status" value="1"/>
</dbReference>
<dbReference type="InterPro" id="IPR001932">
    <property type="entry name" value="PPM-type_phosphatase-like_dom"/>
</dbReference>
<dbReference type="Proteomes" id="UP000278962">
    <property type="component" value="Unassembled WGS sequence"/>
</dbReference>
<dbReference type="PANTHER" id="PTHR43156">
    <property type="entry name" value="STAGE II SPORULATION PROTEIN E-RELATED"/>
    <property type="match status" value="1"/>
</dbReference>
<evidence type="ECO:0000313" key="4">
    <source>
        <dbReference type="EMBL" id="RKQ87624.1"/>
    </source>
</evidence>
<dbReference type="PANTHER" id="PTHR43156:SF2">
    <property type="entry name" value="STAGE II SPORULATION PROTEIN E"/>
    <property type="match status" value="1"/>
</dbReference>
<dbReference type="InterPro" id="IPR011006">
    <property type="entry name" value="CheY-like_superfamily"/>
</dbReference>
<protein>
    <submittedName>
        <fullName evidence="4">Response regulator receiver domain-containing protein</fullName>
    </submittedName>
</protein>
<evidence type="ECO:0000313" key="5">
    <source>
        <dbReference type="Proteomes" id="UP000278962"/>
    </source>
</evidence>
<dbReference type="InterPro" id="IPR001789">
    <property type="entry name" value="Sig_transdc_resp-reg_receiver"/>
</dbReference>
<dbReference type="GO" id="GO:0016791">
    <property type="term" value="F:phosphatase activity"/>
    <property type="evidence" value="ECO:0007669"/>
    <property type="project" value="TreeGrafter"/>
</dbReference>
<comment type="caution">
    <text evidence="4">The sequence shown here is derived from an EMBL/GenBank/DDBJ whole genome shotgun (WGS) entry which is preliminary data.</text>
</comment>
<keyword evidence="5" id="KW-1185">Reference proteome</keyword>
<dbReference type="Pfam" id="PF00072">
    <property type="entry name" value="Response_reg"/>
    <property type="match status" value="1"/>
</dbReference>
<dbReference type="EMBL" id="RBIL01000002">
    <property type="protein sequence ID" value="RKQ87624.1"/>
    <property type="molecule type" value="Genomic_DNA"/>
</dbReference>
<keyword evidence="1" id="KW-0378">Hydrolase</keyword>
<dbReference type="Pfam" id="PF07228">
    <property type="entry name" value="SpoIIE"/>
    <property type="match status" value="1"/>
</dbReference>
<feature type="modified residue" description="4-aspartylphosphate" evidence="2">
    <location>
        <position position="72"/>
    </location>
</feature>
<dbReference type="RefSeq" id="WP_245971987.1">
    <property type="nucleotide sequence ID" value="NZ_RBIL01000002.1"/>
</dbReference>
<dbReference type="SMART" id="SM00448">
    <property type="entry name" value="REC"/>
    <property type="match status" value="1"/>
</dbReference>